<dbReference type="InterPro" id="IPR046357">
    <property type="entry name" value="PPIase_dom_sf"/>
</dbReference>
<evidence type="ECO:0000256" key="2">
    <source>
        <dbReference type="ARBA" id="ARBA00002388"/>
    </source>
</evidence>
<comment type="catalytic activity">
    <reaction evidence="1 6">
        <text>[protein]-peptidylproline (omega=180) = [protein]-peptidylproline (omega=0)</text>
        <dbReference type="Rhea" id="RHEA:16237"/>
        <dbReference type="Rhea" id="RHEA-COMP:10747"/>
        <dbReference type="Rhea" id="RHEA-COMP:10748"/>
        <dbReference type="ChEBI" id="CHEBI:83833"/>
        <dbReference type="ChEBI" id="CHEBI:83834"/>
        <dbReference type="EC" id="5.2.1.8"/>
    </reaction>
</comment>
<comment type="caution">
    <text evidence="8">The sequence shown here is derived from an EMBL/GenBank/DDBJ whole genome shotgun (WGS) entry which is preliminary data.</text>
</comment>
<evidence type="ECO:0000256" key="3">
    <source>
        <dbReference type="ARBA" id="ARBA00023110"/>
    </source>
</evidence>
<reference evidence="8 9" key="1">
    <citation type="submission" date="2017-07" db="EMBL/GenBank/DDBJ databases">
        <title>Genome sequence of the Sordaria macrospora wild type strain R19027.</title>
        <authorList>
            <person name="Nowrousian M."/>
            <person name="Teichert I."/>
            <person name="Kueck U."/>
        </authorList>
    </citation>
    <scope>NUCLEOTIDE SEQUENCE [LARGE SCALE GENOMIC DNA]</scope>
    <source>
        <strain evidence="8 9">R19027</strain>
        <tissue evidence="8">Mycelium</tissue>
    </source>
</reference>
<dbReference type="PROSITE" id="PS50059">
    <property type="entry name" value="FKBP_PPIASE"/>
    <property type="match status" value="1"/>
</dbReference>
<keyword evidence="3 6" id="KW-0697">Rotamase</keyword>
<dbReference type="FunFam" id="3.10.50.40:FF:000050">
    <property type="entry name" value="Peptidylprolyl isomerase"/>
    <property type="match status" value="1"/>
</dbReference>
<comment type="similarity">
    <text evidence="5">Belongs to the FKBP-type PPIase family. FKBP1 subfamily.</text>
</comment>
<dbReference type="EMBL" id="NMPR01000003">
    <property type="protein sequence ID" value="KAA8636468.1"/>
    <property type="molecule type" value="Genomic_DNA"/>
</dbReference>
<dbReference type="PANTHER" id="PTHR10516">
    <property type="entry name" value="PEPTIDYL-PROLYL CIS-TRANS ISOMERASE"/>
    <property type="match status" value="1"/>
</dbReference>
<evidence type="ECO:0000259" key="7">
    <source>
        <dbReference type="PROSITE" id="PS50059"/>
    </source>
</evidence>
<dbReference type="Pfam" id="PF00254">
    <property type="entry name" value="FKBP_C"/>
    <property type="match status" value="1"/>
</dbReference>
<dbReference type="PANTHER" id="PTHR10516:SF447">
    <property type="entry name" value="FK506-BINDING PROTEIN 1B"/>
    <property type="match status" value="1"/>
</dbReference>
<dbReference type="InterPro" id="IPR001179">
    <property type="entry name" value="PPIase_FKBP_dom"/>
</dbReference>
<accession>A0A8S9A3Q0</accession>
<evidence type="ECO:0000256" key="5">
    <source>
        <dbReference type="ARBA" id="ARBA00038106"/>
    </source>
</evidence>
<name>A0A8S9A3Q0_SORMA</name>
<dbReference type="GO" id="GO:0003755">
    <property type="term" value="F:peptidyl-prolyl cis-trans isomerase activity"/>
    <property type="evidence" value="ECO:0007669"/>
    <property type="project" value="UniProtKB-KW"/>
</dbReference>
<dbReference type="Gene3D" id="3.10.50.40">
    <property type="match status" value="1"/>
</dbReference>
<gene>
    <name evidence="8" type="ORF">SMACR_12794</name>
</gene>
<dbReference type="InterPro" id="IPR050689">
    <property type="entry name" value="FKBP-type_PPIase"/>
</dbReference>
<comment type="function">
    <text evidence="2">PPIases accelerate the folding of proteins. It catalyzes the cis-trans isomerization of proline imidic peptide bonds in oligopeptides.</text>
</comment>
<feature type="domain" description="PPIase FKBP-type" evidence="7">
    <location>
        <begin position="19"/>
        <end position="113"/>
    </location>
</feature>
<evidence type="ECO:0000256" key="4">
    <source>
        <dbReference type="ARBA" id="ARBA00023235"/>
    </source>
</evidence>
<organism evidence="8 9">
    <name type="scientific">Sordaria macrospora</name>
    <dbReference type="NCBI Taxonomy" id="5147"/>
    <lineage>
        <taxon>Eukaryota</taxon>
        <taxon>Fungi</taxon>
        <taxon>Dikarya</taxon>
        <taxon>Ascomycota</taxon>
        <taxon>Pezizomycotina</taxon>
        <taxon>Sordariomycetes</taxon>
        <taxon>Sordariomycetidae</taxon>
        <taxon>Sordariales</taxon>
        <taxon>Sordariaceae</taxon>
        <taxon>Sordaria</taxon>
    </lineage>
</organism>
<dbReference type="Proteomes" id="UP000433876">
    <property type="component" value="Unassembled WGS sequence"/>
</dbReference>
<evidence type="ECO:0000313" key="8">
    <source>
        <dbReference type="EMBL" id="KAA8636468.1"/>
    </source>
</evidence>
<protein>
    <recommendedName>
        <fullName evidence="6">peptidylprolyl isomerase</fullName>
        <ecNumber evidence="6">5.2.1.8</ecNumber>
    </recommendedName>
</protein>
<sequence length="113" mass="12266">MGVNKITHVSGTGPQPQAGQTVIIEYTGWLKDLSQADAKGTQFDTSIGRGDFITQIGVGRLIRGWDEAVLEMKVGEKATLDISSDYGYGERGFHGHIPPNADLIFDVYLKGLQ</sequence>
<proteinExistence type="inferred from homology"/>
<dbReference type="VEuPathDB" id="FungiDB:SMAC_12794"/>
<evidence type="ECO:0000313" key="9">
    <source>
        <dbReference type="Proteomes" id="UP000433876"/>
    </source>
</evidence>
<evidence type="ECO:0000256" key="1">
    <source>
        <dbReference type="ARBA" id="ARBA00000971"/>
    </source>
</evidence>
<dbReference type="AlphaFoldDB" id="A0A8S9A3Q0"/>
<evidence type="ECO:0000256" key="6">
    <source>
        <dbReference type="PROSITE-ProRule" id="PRU00277"/>
    </source>
</evidence>
<dbReference type="SUPFAM" id="SSF54534">
    <property type="entry name" value="FKBP-like"/>
    <property type="match status" value="1"/>
</dbReference>
<keyword evidence="4 6" id="KW-0413">Isomerase</keyword>
<dbReference type="GO" id="GO:0005737">
    <property type="term" value="C:cytoplasm"/>
    <property type="evidence" value="ECO:0007669"/>
    <property type="project" value="TreeGrafter"/>
</dbReference>
<dbReference type="EC" id="5.2.1.8" evidence="6"/>